<dbReference type="GO" id="GO:0008927">
    <property type="term" value="F:mannonate dehydratase activity"/>
    <property type="evidence" value="ECO:0007669"/>
    <property type="project" value="UniProtKB-EC"/>
</dbReference>
<dbReference type="PANTHER" id="PTHR30387:SF2">
    <property type="entry name" value="MANNONATE DEHYDRATASE"/>
    <property type="match status" value="1"/>
</dbReference>
<dbReference type="PIRSF" id="PIRSF016049">
    <property type="entry name" value="Man_dehyd"/>
    <property type="match status" value="1"/>
</dbReference>
<protein>
    <recommendedName>
        <fullName evidence="5 9">Mannonate dehydratase</fullName>
        <ecNumber evidence="5 9">4.2.1.8</ecNumber>
    </recommendedName>
    <alternativeName>
        <fullName evidence="9">D-mannonate hydro-lyase</fullName>
    </alternativeName>
</protein>
<gene>
    <name evidence="9 10" type="primary">uxuA</name>
    <name evidence="10" type="ORF">WMO46_14780</name>
</gene>
<dbReference type="EMBL" id="JBBMFL010000025">
    <property type="protein sequence ID" value="MEQ2546209.1"/>
    <property type="molecule type" value="Genomic_DNA"/>
</dbReference>
<comment type="cofactor">
    <cofactor evidence="9">
        <name>Fe(2+)</name>
        <dbReference type="ChEBI" id="CHEBI:29033"/>
    </cofactor>
    <cofactor evidence="9">
        <name>Mn(2+)</name>
        <dbReference type="ChEBI" id="CHEBI:29035"/>
    </cofactor>
</comment>
<organism evidence="10 11">
    <name type="scientific">Alistipes intestinihominis</name>
    <dbReference type="NCBI Taxonomy" id="3133172"/>
    <lineage>
        <taxon>Bacteria</taxon>
        <taxon>Pseudomonadati</taxon>
        <taxon>Bacteroidota</taxon>
        <taxon>Bacteroidia</taxon>
        <taxon>Bacteroidales</taxon>
        <taxon>Rikenellaceae</taxon>
        <taxon>Alistipes</taxon>
    </lineage>
</organism>
<dbReference type="Proteomes" id="UP001460202">
    <property type="component" value="Unassembled WGS sequence"/>
</dbReference>
<dbReference type="InterPro" id="IPR036237">
    <property type="entry name" value="Xyl_isomerase-like_sf"/>
</dbReference>
<dbReference type="InterPro" id="IPR004628">
    <property type="entry name" value="Man_deHydtase"/>
</dbReference>
<evidence type="ECO:0000256" key="1">
    <source>
        <dbReference type="ARBA" id="ARBA00001794"/>
    </source>
</evidence>
<sequence>MALEKTWRWFGENDTVTLPEIRQIGVEGIVTALHHIPTGEIWPVEEIEKVRDRIAAAGMRWSVVESLPVSEAIKLRTADCARHIENYRQSLRNLAACGIRTVCYNFMPVLDWARTDLHYANVRGTESMHFDYDRFAAFDIHILRRPGAAGDYPSEVCERAAALAAGMSAAEREELAHNIIVVTQGFINGTVGDSEDYKQVFLRYLARYDGIGPDRLREHLAAFLKEVCPTAREAGVNLCIHPDDPPFPLLGLPRIASTIEDFRWILRQYDDPVNGVTFCAGSLSARPDNDLPAMARELGPRIHFVHLRNTQQLGPKSFFESGHLTGSVDMYAVLKALLEEQRRRIAEGRRDTAMPFRPDHGLRMLDDFGRSSNPGYPLVGRMKGFAEICGLEMGIERSL</sequence>
<comment type="pathway">
    <text evidence="3 9">Carbohydrate metabolism; pentose and glucuronate interconversion.</text>
</comment>
<dbReference type="RefSeq" id="WP_019149878.1">
    <property type="nucleotide sequence ID" value="NZ_JBBMFL010000025.1"/>
</dbReference>
<dbReference type="NCBIfam" id="NF003027">
    <property type="entry name" value="PRK03906.1"/>
    <property type="match status" value="1"/>
</dbReference>
<evidence type="ECO:0000313" key="10">
    <source>
        <dbReference type="EMBL" id="MEQ2546209.1"/>
    </source>
</evidence>
<evidence type="ECO:0000256" key="7">
    <source>
        <dbReference type="ARBA" id="ARBA00023211"/>
    </source>
</evidence>
<evidence type="ECO:0000256" key="9">
    <source>
        <dbReference type="HAMAP-Rule" id="MF_00106"/>
    </source>
</evidence>
<dbReference type="EC" id="4.2.1.8" evidence="5 9"/>
<reference evidence="10 11" key="1">
    <citation type="submission" date="2024-03" db="EMBL/GenBank/DDBJ databases">
        <title>Human intestinal bacterial collection.</title>
        <authorList>
            <person name="Pauvert C."/>
            <person name="Hitch T.C.A."/>
            <person name="Clavel T."/>
        </authorList>
    </citation>
    <scope>NUCLEOTIDE SEQUENCE [LARGE SCALE GENOMIC DNA]</scope>
    <source>
        <strain evidence="10 11">CLA-KB-H122</strain>
    </source>
</reference>
<evidence type="ECO:0000256" key="3">
    <source>
        <dbReference type="ARBA" id="ARBA00004892"/>
    </source>
</evidence>
<comment type="catalytic activity">
    <reaction evidence="1 9">
        <text>D-mannonate = 2-dehydro-3-deoxy-D-gluconate + H2O</text>
        <dbReference type="Rhea" id="RHEA:20097"/>
        <dbReference type="ChEBI" id="CHEBI:15377"/>
        <dbReference type="ChEBI" id="CHEBI:17767"/>
        <dbReference type="ChEBI" id="CHEBI:57990"/>
        <dbReference type="EC" id="4.2.1.8"/>
    </reaction>
</comment>
<proteinExistence type="inferred from homology"/>
<dbReference type="Gene3D" id="3.20.20.150">
    <property type="entry name" value="Divalent-metal-dependent TIM barrel enzymes"/>
    <property type="match status" value="1"/>
</dbReference>
<name>A0ABV1H0M0_9BACT</name>
<keyword evidence="8 9" id="KW-0456">Lyase</keyword>
<evidence type="ECO:0000256" key="4">
    <source>
        <dbReference type="ARBA" id="ARBA00007389"/>
    </source>
</evidence>
<evidence type="ECO:0000256" key="6">
    <source>
        <dbReference type="ARBA" id="ARBA00023004"/>
    </source>
</evidence>
<evidence type="ECO:0000256" key="5">
    <source>
        <dbReference type="ARBA" id="ARBA00012927"/>
    </source>
</evidence>
<keyword evidence="7 9" id="KW-0464">Manganese</keyword>
<evidence type="ECO:0000256" key="8">
    <source>
        <dbReference type="ARBA" id="ARBA00023239"/>
    </source>
</evidence>
<dbReference type="GeneID" id="78178820"/>
<dbReference type="PANTHER" id="PTHR30387">
    <property type="entry name" value="MANNONATE DEHYDRATASE"/>
    <property type="match status" value="1"/>
</dbReference>
<evidence type="ECO:0000313" key="11">
    <source>
        <dbReference type="Proteomes" id="UP001460202"/>
    </source>
</evidence>
<comment type="similarity">
    <text evidence="4 9">Belongs to the mannonate dehydratase family.</text>
</comment>
<keyword evidence="6 9" id="KW-0408">Iron</keyword>
<dbReference type="SUPFAM" id="SSF51658">
    <property type="entry name" value="Xylose isomerase-like"/>
    <property type="match status" value="1"/>
</dbReference>
<comment type="caution">
    <text evidence="10">The sequence shown here is derived from an EMBL/GenBank/DDBJ whole genome shotgun (WGS) entry which is preliminary data.</text>
</comment>
<dbReference type="Pfam" id="PF03786">
    <property type="entry name" value="UxuA"/>
    <property type="match status" value="1"/>
</dbReference>
<evidence type="ECO:0000256" key="2">
    <source>
        <dbReference type="ARBA" id="ARBA00002713"/>
    </source>
</evidence>
<dbReference type="NCBIfam" id="TIGR00695">
    <property type="entry name" value="uxuA"/>
    <property type="match status" value="1"/>
</dbReference>
<comment type="function">
    <text evidence="2 9">Catalyzes the dehydration of D-mannonate.</text>
</comment>
<dbReference type="HAMAP" id="MF_00106">
    <property type="entry name" value="UxuA"/>
    <property type="match status" value="1"/>
</dbReference>
<keyword evidence="11" id="KW-1185">Reference proteome</keyword>
<accession>A0ABV1H0M0</accession>